<evidence type="ECO:0000256" key="1">
    <source>
        <dbReference type="SAM" id="MobiDB-lite"/>
    </source>
</evidence>
<protein>
    <submittedName>
        <fullName evidence="2">Uncharacterized protein</fullName>
    </submittedName>
</protein>
<dbReference type="EMBL" id="HBGL01004877">
    <property type="protein sequence ID" value="CAD9292366.1"/>
    <property type="molecule type" value="Transcribed_RNA"/>
</dbReference>
<proteinExistence type="predicted"/>
<dbReference type="AlphaFoldDB" id="A0A7S1V9J4"/>
<reference evidence="2" key="1">
    <citation type="submission" date="2021-01" db="EMBL/GenBank/DDBJ databases">
        <authorList>
            <person name="Corre E."/>
            <person name="Pelletier E."/>
            <person name="Niang G."/>
            <person name="Scheremetjew M."/>
            <person name="Finn R."/>
            <person name="Kale V."/>
            <person name="Holt S."/>
            <person name="Cochrane G."/>
            <person name="Meng A."/>
            <person name="Brown T."/>
            <person name="Cohen L."/>
        </authorList>
    </citation>
    <scope>NUCLEOTIDE SEQUENCE</scope>
    <source>
        <strain evidence="2">ATCC 50979</strain>
    </source>
</reference>
<name>A0A7S1V9J4_9EUKA</name>
<feature type="region of interest" description="Disordered" evidence="1">
    <location>
        <begin position="1"/>
        <end position="27"/>
    </location>
</feature>
<feature type="compositionally biased region" description="Basic and acidic residues" evidence="1">
    <location>
        <begin position="1"/>
        <end position="10"/>
    </location>
</feature>
<sequence length="110" mass="11703">MTGAVHRNDSHSLVGSGRVSKPSSGKVTLSDGAAALAWTPLPTYRTWSHTSHDGHLTTSSLSSFITHTVNTSKITETTRAHRITNKPRDYVPIEKQVKLVGRGGGRGGAV</sequence>
<accession>A0A7S1V9J4</accession>
<gene>
    <name evidence="2" type="ORF">SSP0437_LOCUS3778</name>
</gene>
<evidence type="ECO:0000313" key="2">
    <source>
        <dbReference type="EMBL" id="CAD9292366.1"/>
    </source>
</evidence>
<organism evidence="2">
    <name type="scientific">Sexangularia sp. CB-2014</name>
    <dbReference type="NCBI Taxonomy" id="1486929"/>
    <lineage>
        <taxon>Eukaryota</taxon>
        <taxon>Amoebozoa</taxon>
        <taxon>Tubulinea</taxon>
        <taxon>Elardia</taxon>
        <taxon>Arcellinida</taxon>
        <taxon>Arcellinida incertae sedis</taxon>
        <taxon>Sexangularia</taxon>
    </lineage>
</organism>